<feature type="compositionally biased region" description="Polar residues" evidence="1">
    <location>
        <begin position="1"/>
        <end position="10"/>
    </location>
</feature>
<evidence type="ECO:0000313" key="3">
    <source>
        <dbReference type="Proteomes" id="UP000054485"/>
    </source>
</evidence>
<dbReference type="EMBL" id="KN836014">
    <property type="protein sequence ID" value="KIK33141.1"/>
    <property type="molecule type" value="Genomic_DNA"/>
</dbReference>
<dbReference type="Proteomes" id="UP000054485">
    <property type="component" value="Unassembled WGS sequence"/>
</dbReference>
<gene>
    <name evidence="2" type="ORF">CY34DRAFT_18564</name>
</gene>
<feature type="compositionally biased region" description="Acidic residues" evidence="1">
    <location>
        <begin position="34"/>
        <end position="62"/>
    </location>
</feature>
<evidence type="ECO:0000313" key="2">
    <source>
        <dbReference type="EMBL" id="KIK33141.1"/>
    </source>
</evidence>
<keyword evidence="3" id="KW-1185">Reference proteome</keyword>
<name>A0A0C9ZUT0_9AGAM</name>
<organism evidence="2 3">
    <name type="scientific">Suillus luteus UH-Slu-Lm8-n1</name>
    <dbReference type="NCBI Taxonomy" id="930992"/>
    <lineage>
        <taxon>Eukaryota</taxon>
        <taxon>Fungi</taxon>
        <taxon>Dikarya</taxon>
        <taxon>Basidiomycota</taxon>
        <taxon>Agaricomycotina</taxon>
        <taxon>Agaricomycetes</taxon>
        <taxon>Agaricomycetidae</taxon>
        <taxon>Boletales</taxon>
        <taxon>Suillineae</taxon>
        <taxon>Suillaceae</taxon>
        <taxon>Suillus</taxon>
    </lineage>
</organism>
<dbReference type="HOGENOM" id="CLU_1086556_0_0_1"/>
<reference evidence="3" key="2">
    <citation type="submission" date="2015-01" db="EMBL/GenBank/DDBJ databases">
        <title>Evolutionary Origins and Diversification of the Mycorrhizal Mutualists.</title>
        <authorList>
            <consortium name="DOE Joint Genome Institute"/>
            <consortium name="Mycorrhizal Genomics Consortium"/>
            <person name="Kohler A."/>
            <person name="Kuo A."/>
            <person name="Nagy L.G."/>
            <person name="Floudas D."/>
            <person name="Copeland A."/>
            <person name="Barry K.W."/>
            <person name="Cichocki N."/>
            <person name="Veneault-Fourrey C."/>
            <person name="LaButti K."/>
            <person name="Lindquist E.A."/>
            <person name="Lipzen A."/>
            <person name="Lundell T."/>
            <person name="Morin E."/>
            <person name="Murat C."/>
            <person name="Riley R."/>
            <person name="Ohm R."/>
            <person name="Sun H."/>
            <person name="Tunlid A."/>
            <person name="Henrissat B."/>
            <person name="Grigoriev I.V."/>
            <person name="Hibbett D.S."/>
            <person name="Martin F."/>
        </authorList>
    </citation>
    <scope>NUCLEOTIDE SEQUENCE [LARGE SCALE GENOMIC DNA]</scope>
    <source>
        <strain evidence="3">UH-Slu-Lm8-n1</strain>
    </source>
</reference>
<dbReference type="AlphaFoldDB" id="A0A0C9ZUT0"/>
<dbReference type="OrthoDB" id="10403114at2759"/>
<evidence type="ECO:0000256" key="1">
    <source>
        <dbReference type="SAM" id="MobiDB-lite"/>
    </source>
</evidence>
<reference evidence="2 3" key="1">
    <citation type="submission" date="2014-04" db="EMBL/GenBank/DDBJ databases">
        <authorList>
            <consortium name="DOE Joint Genome Institute"/>
            <person name="Kuo A."/>
            <person name="Ruytinx J."/>
            <person name="Rineau F."/>
            <person name="Colpaert J."/>
            <person name="Kohler A."/>
            <person name="Nagy L.G."/>
            <person name="Floudas D."/>
            <person name="Copeland A."/>
            <person name="Barry K.W."/>
            <person name="Cichocki N."/>
            <person name="Veneault-Fourrey C."/>
            <person name="LaButti K."/>
            <person name="Lindquist E.A."/>
            <person name="Lipzen A."/>
            <person name="Lundell T."/>
            <person name="Morin E."/>
            <person name="Murat C."/>
            <person name="Sun H."/>
            <person name="Tunlid A."/>
            <person name="Henrissat B."/>
            <person name="Grigoriev I.V."/>
            <person name="Hibbett D.S."/>
            <person name="Martin F."/>
            <person name="Nordberg H.P."/>
            <person name="Cantor M.N."/>
            <person name="Hua S.X."/>
        </authorList>
    </citation>
    <scope>NUCLEOTIDE SEQUENCE [LARGE SCALE GENOMIC DNA]</scope>
    <source>
        <strain evidence="2 3">UH-Slu-Lm8-n1</strain>
    </source>
</reference>
<feature type="region of interest" description="Disordered" evidence="1">
    <location>
        <begin position="1"/>
        <end position="68"/>
    </location>
</feature>
<protein>
    <submittedName>
        <fullName evidence="2">Uncharacterized protein</fullName>
    </submittedName>
</protein>
<accession>A0A0C9ZUT0</accession>
<dbReference type="InParanoid" id="A0A0C9ZUT0"/>
<proteinExistence type="predicted"/>
<sequence length="256" mass="28852">MSKRPSSTQEHVGGPHKRSKISQEKSKAVSFVDLEAEVASEDKDDEEENEDVSDNIMDDESNDNAVHPLSPLKDVGAWDIFWEHLTTDMSFEDMLNKLHTYLDIRYCKEDWKEVVDSLFSGDGDIDIVLDNLAGIKARYILVLSDRTSVSPLSSRPVNIFMKAVEDIDKRFSQGVARPPHIISDDRECDDRQLIAPRKPGEWLVTVPASKTSFLAASIQAFGLQTYTHPTLHGRFAHSFLMIRLGPPPWPFLDGIT</sequence>